<comment type="caution">
    <text evidence="6">The sequence shown here is derived from an EMBL/GenBank/DDBJ whole genome shotgun (WGS) entry which is preliminary data.</text>
</comment>
<feature type="repeat" description="WD" evidence="4">
    <location>
        <begin position="145"/>
        <end position="179"/>
    </location>
</feature>
<dbReference type="AlphaFoldDB" id="A0A3L6E4W1"/>
<reference evidence="6 7" key="1">
    <citation type="journal article" date="2018" name="Nat. Genet.">
        <title>Extensive intraspecific gene order and gene structural variations between Mo17 and other maize genomes.</title>
        <authorList>
            <person name="Sun S."/>
            <person name="Zhou Y."/>
            <person name="Chen J."/>
            <person name="Shi J."/>
            <person name="Zhao H."/>
            <person name="Zhao H."/>
            <person name="Song W."/>
            <person name="Zhang M."/>
            <person name="Cui Y."/>
            <person name="Dong X."/>
            <person name="Liu H."/>
            <person name="Ma X."/>
            <person name="Jiao Y."/>
            <person name="Wang B."/>
            <person name="Wei X."/>
            <person name="Stein J.C."/>
            <person name="Glaubitz J.C."/>
            <person name="Lu F."/>
            <person name="Yu G."/>
            <person name="Liang C."/>
            <person name="Fengler K."/>
            <person name="Li B."/>
            <person name="Rafalski A."/>
            <person name="Schnable P.S."/>
            <person name="Ware D.H."/>
            <person name="Buckler E.S."/>
            <person name="Lai J."/>
        </authorList>
    </citation>
    <scope>NUCLEOTIDE SEQUENCE [LARGE SCALE GENOMIC DNA]</scope>
    <source>
        <strain evidence="7">cv. Missouri 17</strain>
        <tissue evidence="6">Seedling</tissue>
    </source>
</reference>
<keyword evidence="2" id="KW-0677">Repeat</keyword>
<feature type="compositionally biased region" description="Basic and acidic residues" evidence="5">
    <location>
        <begin position="249"/>
        <end position="262"/>
    </location>
</feature>
<dbReference type="GO" id="GO:0000166">
    <property type="term" value="F:nucleotide binding"/>
    <property type="evidence" value="ECO:0007669"/>
    <property type="project" value="UniProtKB-KW"/>
</dbReference>
<evidence type="ECO:0000256" key="1">
    <source>
        <dbReference type="ARBA" id="ARBA00022574"/>
    </source>
</evidence>
<evidence type="ECO:0000313" key="7">
    <source>
        <dbReference type="Proteomes" id="UP000251960"/>
    </source>
</evidence>
<dbReference type="Pfam" id="PF00400">
    <property type="entry name" value="WD40"/>
    <property type="match status" value="1"/>
</dbReference>
<dbReference type="SUPFAM" id="SSF50978">
    <property type="entry name" value="WD40 repeat-like"/>
    <property type="match status" value="1"/>
</dbReference>
<keyword evidence="6" id="KW-0808">Transferase</keyword>
<feature type="region of interest" description="Disordered" evidence="5">
    <location>
        <begin position="345"/>
        <end position="393"/>
    </location>
</feature>
<dbReference type="Gene3D" id="2.130.10.10">
    <property type="entry name" value="YVTN repeat-like/Quinoprotein amine dehydrogenase"/>
    <property type="match status" value="1"/>
</dbReference>
<dbReference type="InterPro" id="IPR015943">
    <property type="entry name" value="WD40/YVTN_repeat-like_dom_sf"/>
</dbReference>
<dbReference type="InterPro" id="IPR045162">
    <property type="entry name" value="Vps15-like"/>
</dbReference>
<protein>
    <submittedName>
        <fullName evidence="6">Putative serine/threonine-protein kinase vps15</fullName>
    </submittedName>
</protein>
<dbReference type="SMART" id="SM00320">
    <property type="entry name" value="WD40"/>
    <property type="match status" value="1"/>
</dbReference>
<feature type="compositionally biased region" description="Gly residues" evidence="5">
    <location>
        <begin position="348"/>
        <end position="359"/>
    </location>
</feature>
<evidence type="ECO:0000256" key="3">
    <source>
        <dbReference type="ARBA" id="ARBA00022741"/>
    </source>
</evidence>
<dbReference type="PANTHER" id="PTHR17583:SF0">
    <property type="entry name" value="PHOSPHOINOSITIDE 3-KINASE REGULATORY SUBUNIT 4"/>
    <property type="match status" value="1"/>
</dbReference>
<dbReference type="GO" id="GO:0016236">
    <property type="term" value="P:macroautophagy"/>
    <property type="evidence" value="ECO:0007669"/>
    <property type="project" value="InterPro"/>
</dbReference>
<keyword evidence="3" id="KW-0547">Nucleotide-binding</keyword>
<gene>
    <name evidence="6" type="primary">vps15_3</name>
    <name evidence="6" type="ORF">Zm00014a_030133</name>
</gene>
<feature type="region of interest" description="Disordered" evidence="5">
    <location>
        <begin position="249"/>
        <end position="273"/>
    </location>
</feature>
<dbReference type="PANTHER" id="PTHR17583">
    <property type="entry name" value="PHOSPHOINOSITIDE 3-KINASE REGULATORY SUBUNIT 4"/>
    <property type="match status" value="1"/>
</dbReference>
<dbReference type="GO" id="GO:0045324">
    <property type="term" value="P:late endosome to vacuole transport"/>
    <property type="evidence" value="ECO:0007669"/>
    <property type="project" value="InterPro"/>
</dbReference>
<evidence type="ECO:0000256" key="2">
    <source>
        <dbReference type="ARBA" id="ARBA00022737"/>
    </source>
</evidence>
<dbReference type="PROSITE" id="PS50082">
    <property type="entry name" value="WD_REPEATS_2"/>
    <property type="match status" value="1"/>
</dbReference>
<dbReference type="InterPro" id="IPR001680">
    <property type="entry name" value="WD40_rpt"/>
</dbReference>
<keyword evidence="6" id="KW-0418">Kinase</keyword>
<evidence type="ECO:0000256" key="4">
    <source>
        <dbReference type="PROSITE-ProRule" id="PRU00221"/>
    </source>
</evidence>
<sequence length="393" mass="43162">MEVVLVNALDCLTMMCISGYLRKRVIVGLLPPLPKSIFYEGLEHAQNIGDILLKSSGKKEQIVHGGRYPGTAQSGSLANLEDILTRYDHFSSTRRDSSINDSMKSNSSLQGDIISNSDTGGLPFSRSAMNLETGWKPRGILVAHLQEHCSSVNDIAVSDDNTFVVTASDDSSIKIWDTRKLEKDIAFRSRLTYIMGNSRALCTTMVHGTSQIQDTGICDMILHMIQLDPKKREIMMGSSTIEQIERSTTCEHSEPSRRKGMEGEILNSPGNYRNSTSVVKKNTPVDHQHIIGDINFLLKEVVGRSNLSACLCPRWREATTDMAGREVGRWLGEVGSASRWPWRRAGRVGRGSGGGVGRRVGGRLDDGVGRPKLLPTMARMKPDGGSSCRGRGE</sequence>
<dbReference type="InterPro" id="IPR019775">
    <property type="entry name" value="WD40_repeat_CS"/>
</dbReference>
<dbReference type="PROSITE" id="PS00678">
    <property type="entry name" value="WD_REPEATS_1"/>
    <property type="match status" value="1"/>
</dbReference>
<proteinExistence type="predicted"/>
<organism evidence="6 7">
    <name type="scientific">Zea mays</name>
    <name type="common">Maize</name>
    <dbReference type="NCBI Taxonomy" id="4577"/>
    <lineage>
        <taxon>Eukaryota</taxon>
        <taxon>Viridiplantae</taxon>
        <taxon>Streptophyta</taxon>
        <taxon>Embryophyta</taxon>
        <taxon>Tracheophyta</taxon>
        <taxon>Spermatophyta</taxon>
        <taxon>Magnoliopsida</taxon>
        <taxon>Liliopsida</taxon>
        <taxon>Poales</taxon>
        <taxon>Poaceae</taxon>
        <taxon>PACMAD clade</taxon>
        <taxon>Panicoideae</taxon>
        <taxon>Andropogonodae</taxon>
        <taxon>Andropogoneae</taxon>
        <taxon>Tripsacinae</taxon>
        <taxon>Zea</taxon>
    </lineage>
</organism>
<accession>A0A3L6E4W1</accession>
<dbReference type="PROSITE" id="PS50294">
    <property type="entry name" value="WD_REPEATS_REGION"/>
    <property type="match status" value="1"/>
</dbReference>
<evidence type="ECO:0000313" key="6">
    <source>
        <dbReference type="EMBL" id="PWZ15926.1"/>
    </source>
</evidence>
<keyword evidence="1 4" id="KW-0853">WD repeat</keyword>
<dbReference type="Proteomes" id="UP000251960">
    <property type="component" value="Chromosome 7"/>
</dbReference>
<dbReference type="GO" id="GO:0004674">
    <property type="term" value="F:protein serine/threonine kinase activity"/>
    <property type="evidence" value="ECO:0007669"/>
    <property type="project" value="InterPro"/>
</dbReference>
<evidence type="ECO:0000256" key="5">
    <source>
        <dbReference type="SAM" id="MobiDB-lite"/>
    </source>
</evidence>
<name>A0A3L6E4W1_MAIZE</name>
<dbReference type="EMBL" id="NCVQ01000008">
    <property type="protein sequence ID" value="PWZ15926.1"/>
    <property type="molecule type" value="Genomic_DNA"/>
</dbReference>
<dbReference type="InterPro" id="IPR036322">
    <property type="entry name" value="WD40_repeat_dom_sf"/>
</dbReference>